<dbReference type="InterPro" id="IPR050490">
    <property type="entry name" value="Bact_solute-bd_prot1"/>
</dbReference>
<dbReference type="PANTHER" id="PTHR43649">
    <property type="entry name" value="ARABINOSE-BINDING PROTEIN-RELATED"/>
    <property type="match status" value="1"/>
</dbReference>
<dbReference type="EMBL" id="JAGGKP010000001">
    <property type="protein sequence ID" value="MBP1935503.1"/>
    <property type="molecule type" value="Genomic_DNA"/>
</dbReference>
<dbReference type="InterPro" id="IPR006059">
    <property type="entry name" value="SBP"/>
</dbReference>
<protein>
    <submittedName>
        <fullName evidence="2">ABC-type glycerol-3-phosphate transport system substrate-binding protein</fullName>
    </submittedName>
</protein>
<dbReference type="Proteomes" id="UP001519273">
    <property type="component" value="Unassembled WGS sequence"/>
</dbReference>
<dbReference type="Pfam" id="PF01547">
    <property type="entry name" value="SBP_bac_1"/>
    <property type="match status" value="1"/>
</dbReference>
<gene>
    <name evidence="2" type="ORF">J2Z20_000364</name>
</gene>
<dbReference type="Gene3D" id="2.60.120.260">
    <property type="entry name" value="Galactose-binding domain-like"/>
    <property type="match status" value="2"/>
</dbReference>
<keyword evidence="3" id="KW-1185">Reference proteome</keyword>
<name>A0ABS4GZ13_9BACL</name>
<feature type="region of interest" description="Disordered" evidence="1">
    <location>
        <begin position="48"/>
        <end position="78"/>
    </location>
</feature>
<dbReference type="PANTHER" id="PTHR43649:SF27">
    <property type="entry name" value="EXTRACELLULAR SOLUTE-BINDING PROTEIN FAMILY 1"/>
    <property type="match status" value="1"/>
</dbReference>
<feature type="compositionally biased region" description="Polar residues" evidence="1">
    <location>
        <begin position="1032"/>
        <end position="1043"/>
    </location>
</feature>
<proteinExistence type="predicted"/>
<feature type="region of interest" description="Disordered" evidence="1">
    <location>
        <begin position="1016"/>
        <end position="1043"/>
    </location>
</feature>
<reference evidence="2 3" key="1">
    <citation type="submission" date="2021-03" db="EMBL/GenBank/DDBJ databases">
        <title>Genomic Encyclopedia of Type Strains, Phase IV (KMG-IV): sequencing the most valuable type-strain genomes for metagenomic binning, comparative biology and taxonomic classification.</title>
        <authorList>
            <person name="Goeker M."/>
        </authorList>
    </citation>
    <scope>NUCLEOTIDE SEQUENCE [LARGE SCALE GENOMIC DNA]</scope>
    <source>
        <strain evidence="2 3">DSM 23491</strain>
    </source>
</reference>
<evidence type="ECO:0000313" key="3">
    <source>
        <dbReference type="Proteomes" id="UP001519273"/>
    </source>
</evidence>
<evidence type="ECO:0000313" key="2">
    <source>
        <dbReference type="EMBL" id="MBP1935503.1"/>
    </source>
</evidence>
<organism evidence="2 3">
    <name type="scientific">Paenibacillus sediminis</name>
    <dbReference type="NCBI Taxonomy" id="664909"/>
    <lineage>
        <taxon>Bacteria</taxon>
        <taxon>Bacillati</taxon>
        <taxon>Bacillota</taxon>
        <taxon>Bacilli</taxon>
        <taxon>Bacillales</taxon>
        <taxon>Paenibacillaceae</taxon>
        <taxon>Paenibacillus</taxon>
    </lineage>
</organism>
<accession>A0ABS4GZ13</accession>
<sequence>MRRKILAFVMIGILLLCTVDNTTGYQIDRAEAAAGSVASPSSNDDVLDALFGSSQTSKDDPKDKPAQESGKKDNENTNVGQVLEDDYFNVLAQWHKEGITAASGIEQTITPSQFQTSSGPAPLLSAQSSNGYGGSVFRWEKDTKEIYFPVTVPKSGLYNLRIDYYPLSDKIMSVERGVKINGKYPYFQAHQFELYKYWRDESYPFHKDALDNDVLPDQILIPGWQQQYVEDPASADDRPLLFYLKKGSNTISLPYISEPVLLGNITVTSPEVVPTYNEYIKSVDSAMAPAHLTTVEAEQAFSKNEPFIRVQGDSSPSSVPFNSGKVLLNSIGGDSWQTSGQSVTWRFEVPSDGNYQLALKFKQNTNTSGTGTDMPVYRTLRIDGNIPFEEMRRVVFPYTNDWTNKVIADDNNHPYLIHLTKGEHTLTLTANASPYQESIQKIKEVMNGINDLSIQVKMATGNTQDTNRDWDLTDQIPDVAAQLNKYADELSAEFKVLAKGIGRTPNAAKNMIISADRLRNLAKDPNSLPYKYSQLSEGSGSVIQMLGDSLSKLPNQPLTLDRIYIYSDTKLPSPKASWFTELKANIEAFFETFTKDYSKMDGGSDSDALQIWVNRPRQYVMMMQQLANEDFTKKTGIKVSFSLMPDETKLILANAAGNSPDVALSINNTTPFNLAVRGTLTDLTKFPDYDEVVKRFSPGAMLPFQFDGSTYALPETQNFWVMFYRKDILDALHIPVPDTMDDVRQILPDLQRYGLNFYNPLAQTGGYKQFWLTVPLIYQNGGDLFTKDGSGTAIDSENALKGIKQMTDLFTVYNMPLNVPSFFNHFRDGSLPIGIADFSTYVQLTSAAPEINGLWGIAPMPGIKGEDGTVHRWAPGTGQSTVIFKSSKRQNDDWEFLKWWTSAETQSKFGNRMQTIYGPTYKWNTANLEAFGELPWPAQDIEVIKKQWVWLKDIPHIPGDYMLERGISDAWNKIVFDGVNPRRAIEDATIQTNREIAKKLEEFGYEKDGKLIKPLKVPQLPEAKKAGDTDETSSGASAEQTAP</sequence>
<comment type="caution">
    <text evidence="2">The sequence shown here is derived from an EMBL/GenBank/DDBJ whole genome shotgun (WGS) entry which is preliminary data.</text>
</comment>
<feature type="compositionally biased region" description="Basic and acidic residues" evidence="1">
    <location>
        <begin position="57"/>
        <end position="75"/>
    </location>
</feature>
<dbReference type="SUPFAM" id="SSF53850">
    <property type="entry name" value="Periplasmic binding protein-like II"/>
    <property type="match status" value="1"/>
</dbReference>
<dbReference type="RefSeq" id="WP_209844815.1">
    <property type="nucleotide sequence ID" value="NZ_CBCRVE010000001.1"/>
</dbReference>
<evidence type="ECO:0000256" key="1">
    <source>
        <dbReference type="SAM" id="MobiDB-lite"/>
    </source>
</evidence>
<dbReference type="Gene3D" id="3.40.190.10">
    <property type="entry name" value="Periplasmic binding protein-like II"/>
    <property type="match status" value="1"/>
</dbReference>